<dbReference type="InterPro" id="IPR031705">
    <property type="entry name" value="Glyco_hydro_36_C"/>
</dbReference>
<keyword evidence="10" id="KW-1185">Reference proteome</keyword>
<dbReference type="InterPro" id="IPR038417">
    <property type="entry name" value="Alpga-gal_N_sf"/>
</dbReference>
<dbReference type="InterPro" id="IPR000111">
    <property type="entry name" value="Glyco_hydro_27/36_CS"/>
</dbReference>
<dbReference type="Pfam" id="PF16874">
    <property type="entry name" value="Glyco_hydro_36C"/>
    <property type="match status" value="1"/>
</dbReference>
<dbReference type="Gene3D" id="2.60.40.1180">
    <property type="entry name" value="Golgi alpha-mannosidase II"/>
    <property type="match status" value="1"/>
</dbReference>
<dbReference type="PROSITE" id="PS00512">
    <property type="entry name" value="ALPHA_GALACTOSIDASE"/>
    <property type="match status" value="1"/>
</dbReference>
<dbReference type="PANTHER" id="PTHR43053">
    <property type="entry name" value="GLYCOSIDASE FAMILY 31"/>
    <property type="match status" value="1"/>
</dbReference>
<feature type="region of interest" description="Disordered" evidence="6">
    <location>
        <begin position="190"/>
        <end position="209"/>
    </location>
</feature>
<keyword evidence="4 5" id="KW-0326">Glycosidase</keyword>
<dbReference type="CDD" id="cd14791">
    <property type="entry name" value="GH36"/>
    <property type="match status" value="1"/>
</dbReference>
<dbReference type="SUPFAM" id="SSF51445">
    <property type="entry name" value="(Trans)glycosidases"/>
    <property type="match status" value="1"/>
</dbReference>
<evidence type="ECO:0000256" key="2">
    <source>
        <dbReference type="ARBA" id="ARBA00012755"/>
    </source>
</evidence>
<evidence type="ECO:0000256" key="6">
    <source>
        <dbReference type="SAM" id="MobiDB-lite"/>
    </source>
</evidence>
<dbReference type="Proteomes" id="UP001500213">
    <property type="component" value="Unassembled WGS sequence"/>
</dbReference>
<evidence type="ECO:0000256" key="4">
    <source>
        <dbReference type="ARBA" id="ARBA00023295"/>
    </source>
</evidence>
<dbReference type="Gene3D" id="2.70.98.60">
    <property type="entry name" value="alpha-galactosidase from lactobacil brevis"/>
    <property type="match status" value="1"/>
</dbReference>
<organism evidence="9 10">
    <name type="scientific">Gryllotalpicola kribbensis</name>
    <dbReference type="NCBI Taxonomy" id="993084"/>
    <lineage>
        <taxon>Bacteria</taxon>
        <taxon>Bacillati</taxon>
        <taxon>Actinomycetota</taxon>
        <taxon>Actinomycetes</taxon>
        <taxon>Micrococcales</taxon>
        <taxon>Microbacteriaceae</taxon>
        <taxon>Gryllotalpicola</taxon>
    </lineage>
</organism>
<proteinExistence type="inferred from homology"/>
<keyword evidence="3 5" id="KW-0378">Hydrolase</keyword>
<evidence type="ECO:0000256" key="5">
    <source>
        <dbReference type="PIRNR" id="PIRNR005536"/>
    </source>
</evidence>
<dbReference type="EMBL" id="BAABBX010000015">
    <property type="protein sequence ID" value="GAA4190084.1"/>
    <property type="molecule type" value="Genomic_DNA"/>
</dbReference>
<evidence type="ECO:0000313" key="10">
    <source>
        <dbReference type="Proteomes" id="UP001500213"/>
    </source>
</evidence>
<dbReference type="Pfam" id="PF16875">
    <property type="entry name" value="Glyco_hydro_36N"/>
    <property type="match status" value="1"/>
</dbReference>
<reference evidence="10" key="1">
    <citation type="journal article" date="2019" name="Int. J. Syst. Evol. Microbiol.">
        <title>The Global Catalogue of Microorganisms (GCM) 10K type strain sequencing project: providing services to taxonomists for standard genome sequencing and annotation.</title>
        <authorList>
            <consortium name="The Broad Institute Genomics Platform"/>
            <consortium name="The Broad Institute Genome Sequencing Center for Infectious Disease"/>
            <person name="Wu L."/>
            <person name="Ma J."/>
        </authorList>
    </citation>
    <scope>NUCLEOTIDE SEQUENCE [LARGE SCALE GENOMIC DNA]</scope>
    <source>
        <strain evidence="10">JCM 17593</strain>
    </source>
</reference>
<comment type="similarity">
    <text evidence="5">Belongs to the glycosyl hydrolase.</text>
</comment>
<gene>
    <name evidence="9" type="ORF">GCM10022288_18800</name>
</gene>
<dbReference type="InterPro" id="IPR017853">
    <property type="entry name" value="GH"/>
</dbReference>
<dbReference type="PANTHER" id="PTHR43053:SF3">
    <property type="entry name" value="ALPHA-GALACTOSIDASE C-RELATED"/>
    <property type="match status" value="1"/>
</dbReference>
<evidence type="ECO:0000259" key="7">
    <source>
        <dbReference type="Pfam" id="PF16874"/>
    </source>
</evidence>
<dbReference type="PRINTS" id="PR00743">
    <property type="entry name" value="GLHYDRLASE36"/>
</dbReference>
<accession>A0ABP8AT93</accession>
<feature type="domain" description="Glycosyl hydrolase family 36 C-terminal" evidence="7">
    <location>
        <begin position="630"/>
        <end position="710"/>
    </location>
</feature>
<sequence>MTEYPEARAVLRAAGVALVLDITGGRLPSVLHWGADPGALGTADLSALAEAGVSPTRPSSPDVPSYLAILPEPWTGWLGTPGLVGSRSGRAWSPKFTVTGIEADGVELHGPEVDAVEAARLAVRASDEQASLGLELVIELDPSGVLRTRATVTNTGDDDFQLDALNLALPVPQHVGETLDFAGRWGKEKVPQRQPITVGTHRREGRQGRTGWGAAGVLHAGAPGFGFASGEVWGIHTAWSGNHVHYLERVNEGETVLGGGELLLPGEVRLAPGQAYTSPWLYGAYGDGLDEVARRFHRLMRARPQHPSSPRPVTLNTWEAVYFDHDLPALLELAELAAELGVERFVLDDGWFGSRRDDTSGLGDWTVSVDAWPNGLTPLIDRVTELGMRFGLWVEPEMVNPDSELARAHPEWIMATGGRLPIEARHQQVLNLAIPEAYDHIRDALVTLLDENDISYLKWDHNRDLVDAGTQPGGRPAVHEQTLAFYRLVAELKQRFPGLEIESCSSGGARADLAALEHTDRIWVSDNIDPLDRQQMLRWTTQLLPPELLGSHVAAGVNHTTGRQSSLSFRAATAVFGHFGIEWDLRQATAEERAQLREWIAFYTEHRALLHGGDVVRLDHTDPTLLVNGVVAPDKSQAIYAYVSLAMSGLVTPGRVRLPGLDPQRRYRVRPVFAESLPRIAQPPAWWNGGEGVVLSGGLIASAGLHAPYLPPETAVVYLVTEERS</sequence>
<dbReference type="InterPro" id="IPR031704">
    <property type="entry name" value="Glyco_hydro_36_N"/>
</dbReference>
<dbReference type="Gene3D" id="3.20.20.70">
    <property type="entry name" value="Aldolase class I"/>
    <property type="match status" value="1"/>
</dbReference>
<dbReference type="PIRSF" id="PIRSF005536">
    <property type="entry name" value="Agal"/>
    <property type="match status" value="1"/>
</dbReference>
<name>A0ABP8AT93_9MICO</name>
<dbReference type="Pfam" id="PF02065">
    <property type="entry name" value="Melibiase"/>
    <property type="match status" value="1"/>
</dbReference>
<comment type="caution">
    <text evidence="9">The sequence shown here is derived from an EMBL/GenBank/DDBJ whole genome shotgun (WGS) entry which is preliminary data.</text>
</comment>
<evidence type="ECO:0000259" key="8">
    <source>
        <dbReference type="Pfam" id="PF16875"/>
    </source>
</evidence>
<evidence type="ECO:0000256" key="3">
    <source>
        <dbReference type="ARBA" id="ARBA00022801"/>
    </source>
</evidence>
<feature type="domain" description="Glycosyl hydrolase family 36 N-terminal" evidence="8">
    <location>
        <begin position="27"/>
        <end position="271"/>
    </location>
</feature>
<evidence type="ECO:0000313" key="9">
    <source>
        <dbReference type="EMBL" id="GAA4190084.1"/>
    </source>
</evidence>
<protein>
    <recommendedName>
        <fullName evidence="2 5">Alpha-galactosidase</fullName>
        <ecNumber evidence="2 5">3.2.1.22</ecNumber>
    </recommendedName>
</protein>
<dbReference type="RefSeq" id="WP_344776216.1">
    <property type="nucleotide sequence ID" value="NZ_BAABBX010000015.1"/>
</dbReference>
<dbReference type="InterPro" id="IPR013780">
    <property type="entry name" value="Glyco_hydro_b"/>
</dbReference>
<dbReference type="InterPro" id="IPR002252">
    <property type="entry name" value="Glyco_hydro_36"/>
</dbReference>
<dbReference type="EC" id="3.2.1.22" evidence="2 5"/>
<dbReference type="InterPro" id="IPR050985">
    <property type="entry name" value="Alpha-glycosidase_related"/>
</dbReference>
<comment type="catalytic activity">
    <reaction evidence="1 5">
        <text>Hydrolysis of terminal, non-reducing alpha-D-galactose residues in alpha-D-galactosides, including galactose oligosaccharides, galactomannans and galactolipids.</text>
        <dbReference type="EC" id="3.2.1.22"/>
    </reaction>
</comment>
<dbReference type="InterPro" id="IPR013785">
    <property type="entry name" value="Aldolase_TIM"/>
</dbReference>
<evidence type="ECO:0000256" key="1">
    <source>
        <dbReference type="ARBA" id="ARBA00001255"/>
    </source>
</evidence>